<dbReference type="EMBL" id="CP013331">
    <property type="protein sequence ID" value="ALQ39190.1"/>
    <property type="molecule type" value="Genomic_DNA"/>
</dbReference>
<evidence type="ECO:0000313" key="1">
    <source>
        <dbReference type="EMBL" id="ALQ39190.1"/>
    </source>
</evidence>
<proteinExistence type="predicted"/>
<dbReference type="AlphaFoldDB" id="A0A0S2ZJX1"/>
<evidence type="ECO:0000313" key="2">
    <source>
        <dbReference type="Proteomes" id="UP000063275"/>
    </source>
</evidence>
<accession>A0A0S2ZJX1</accession>
<dbReference type="RefSeq" id="WP_029493624.1">
    <property type="nucleotide sequence ID" value="NZ_ATKF01000094.1"/>
</dbReference>
<sequence length="122" mass="14591">MNNKILDKVINIAQEQISKIKVEEKKLLKSTSKNWSIESNEYDDIYTYRILCDILKDILHVDEEYIEWYNQVFYEYYHSTASGYYDEFPDCIQNCISKAKTDRSKKALIELISILIVWCNEE</sequence>
<gene>
    <name evidence="1" type="ORF">RN87_01065</name>
</gene>
<protein>
    <submittedName>
        <fullName evidence="1">Uncharacterized protein</fullName>
    </submittedName>
</protein>
<name>A0A0S2ZJX1_9FUSO</name>
<reference evidence="1 2" key="1">
    <citation type="submission" date="2015-11" db="EMBL/GenBank/DDBJ databases">
        <authorList>
            <person name="Zhang Y."/>
            <person name="Guo Z."/>
        </authorList>
    </citation>
    <scope>NUCLEOTIDE SEQUENCE [LARGE SCALE GENOMIC DNA]</scope>
    <source>
        <strain evidence="1 2">ChDC F174</strain>
    </source>
</reference>
<dbReference type="Proteomes" id="UP000063275">
    <property type="component" value="Chromosome"/>
</dbReference>
<dbReference type="KEGG" id="fhw:RN87_01065"/>
<organism evidence="1">
    <name type="scientific">Fusobacterium hwasookii ChDC F174</name>
    <dbReference type="NCBI Taxonomy" id="1307442"/>
    <lineage>
        <taxon>Bacteria</taxon>
        <taxon>Fusobacteriati</taxon>
        <taxon>Fusobacteriota</taxon>
        <taxon>Fusobacteriia</taxon>
        <taxon>Fusobacteriales</taxon>
        <taxon>Fusobacteriaceae</taxon>
        <taxon>Fusobacterium</taxon>
    </lineage>
</organism>